<keyword evidence="2" id="KW-0614">Plasmid</keyword>
<dbReference type="KEGG" id="dge:Dgeo_3070"/>
<dbReference type="HOGENOM" id="CLU_037612_1_2_0"/>
<feature type="domain" description="AAA" evidence="1">
    <location>
        <begin position="1"/>
        <end position="155"/>
    </location>
</feature>
<name>A8ZRK2_DEIGD</name>
<dbReference type="PANTHER" id="PTHR13696">
    <property type="entry name" value="P-LOOP CONTAINING NUCLEOSIDE TRIPHOSPHATE HYDROLASE"/>
    <property type="match status" value="1"/>
</dbReference>
<dbReference type="PANTHER" id="PTHR13696:SF52">
    <property type="entry name" value="PARA FAMILY PROTEIN CT_582"/>
    <property type="match status" value="1"/>
</dbReference>
<organism evidence="2 3">
    <name type="scientific">Deinococcus geothermalis (strain DSM 11300 / CIP 105573 / AG-3a)</name>
    <dbReference type="NCBI Taxonomy" id="319795"/>
    <lineage>
        <taxon>Bacteria</taxon>
        <taxon>Thermotogati</taxon>
        <taxon>Deinococcota</taxon>
        <taxon>Deinococci</taxon>
        <taxon>Deinococcales</taxon>
        <taxon>Deinococcaceae</taxon>
        <taxon>Deinococcus</taxon>
    </lineage>
</organism>
<dbReference type="InterPro" id="IPR025669">
    <property type="entry name" value="AAA_dom"/>
</dbReference>
<keyword evidence="3" id="KW-1185">Reference proteome</keyword>
<geneLocation type="plasmid" evidence="2 3">
    <name>pDGEO02</name>
</geneLocation>
<dbReference type="InterPro" id="IPR027417">
    <property type="entry name" value="P-loop_NTPase"/>
</dbReference>
<dbReference type="RefSeq" id="WP_012173276.1">
    <property type="nucleotide sequence ID" value="NC_009939.1"/>
</dbReference>
<dbReference type="Gene3D" id="3.40.50.300">
    <property type="entry name" value="P-loop containing nucleotide triphosphate hydrolases"/>
    <property type="match status" value="1"/>
</dbReference>
<dbReference type="PIRSF" id="PIRSF009320">
    <property type="entry name" value="Nuc_binding_HP_1000"/>
    <property type="match status" value="1"/>
</dbReference>
<proteinExistence type="predicted"/>
<reference evidence="2" key="1">
    <citation type="submission" date="2007-10" db="EMBL/GenBank/DDBJ databases">
        <title>Complete sequence of Plasmid2 pDGEO02 of Deinococcus geothermalis DSM 11300.</title>
        <authorList>
            <consortium name="US DOE Joint Genome Institute"/>
            <person name="Copeland A."/>
            <person name="Lucas S."/>
            <person name="Lapidus A."/>
            <person name="Barry K."/>
            <person name="Detter J.C."/>
            <person name="Glavina del Rio T."/>
            <person name="Hammon N."/>
            <person name="Israni S."/>
            <person name="Dalin E."/>
            <person name="Tice H."/>
            <person name="Pitluck S."/>
            <person name="Brettin T."/>
            <person name="Bruce D."/>
            <person name="Han C."/>
            <person name="Tapia R."/>
            <person name="Saunders E."/>
            <person name="Gilna P."/>
            <person name="Schmutz J."/>
            <person name="Larimer F."/>
            <person name="Land M."/>
            <person name="Hauser L."/>
            <person name="Kyrpides N."/>
            <person name="Kim E."/>
            <person name="Daly M.J."/>
            <person name="Fredrickson J.K."/>
            <person name="Makarova K.S."/>
            <person name="Gaidamakova E.K."/>
            <person name="Zhai M."/>
            <person name="Richardson P."/>
        </authorList>
    </citation>
    <scope>NUCLEOTIDE SEQUENCE [LARGE SCALE GENOMIC DNA]</scope>
    <source>
        <strain evidence="2">DSM 11300</strain>
        <plasmid evidence="2">pDGEO02</plasmid>
    </source>
</reference>
<evidence type="ECO:0000313" key="3">
    <source>
        <dbReference type="Proteomes" id="UP000002431"/>
    </source>
</evidence>
<dbReference type="SUPFAM" id="SSF52540">
    <property type="entry name" value="P-loop containing nucleoside triphosphate hydrolases"/>
    <property type="match status" value="1"/>
</dbReference>
<gene>
    <name evidence="2" type="ORF">Dgeo_3070</name>
</gene>
<sequence>MRTIAITNQKGGVGKTTTAVHLAHALARQGLRILLVDTDGQGHCAIYLGLERRGDLSHVLLRTRQDTDDPQRRYEPVARFIRPNVRPGVDLISCDPSITLAEGRINGEAMRELRLARRLAEVQDRYDVALIDVGPKTDLLSTIALLAADSALIVSLPSTPDESLLDMTARLSALREDAGQGPTVLGVLATQVDSREGLTRDMQAKLQEAGFADVPAVPRSVALARAARAGKTIFETDPASPGAVAYAALATWLTARLEVNA</sequence>
<dbReference type="InterPro" id="IPR050678">
    <property type="entry name" value="DNA_Partitioning_ATPase"/>
</dbReference>
<dbReference type="Proteomes" id="UP000002431">
    <property type="component" value="Plasmid pDGEO02"/>
</dbReference>
<accession>A8ZRK2</accession>
<dbReference type="EMBL" id="CP000856">
    <property type="protein sequence ID" value="ABW35111.1"/>
    <property type="molecule type" value="Genomic_DNA"/>
</dbReference>
<dbReference type="AlphaFoldDB" id="A8ZRK2"/>
<dbReference type="Pfam" id="PF13614">
    <property type="entry name" value="AAA_31"/>
    <property type="match status" value="1"/>
</dbReference>
<protein>
    <submittedName>
        <fullName evidence="2">ParA-like chromosome partition protein</fullName>
    </submittedName>
</protein>
<evidence type="ECO:0000313" key="2">
    <source>
        <dbReference type="EMBL" id="ABW35111.1"/>
    </source>
</evidence>
<dbReference type="CDD" id="cd02042">
    <property type="entry name" value="ParAB_family"/>
    <property type="match status" value="1"/>
</dbReference>
<evidence type="ECO:0000259" key="1">
    <source>
        <dbReference type="Pfam" id="PF13614"/>
    </source>
</evidence>